<dbReference type="SUPFAM" id="SSF56524">
    <property type="entry name" value="Oxidoreductase molybdopterin-binding domain"/>
    <property type="match status" value="1"/>
</dbReference>
<dbReference type="Gene3D" id="3.90.420.10">
    <property type="entry name" value="Oxidoreductase, molybdopterin-binding domain"/>
    <property type="match status" value="1"/>
</dbReference>
<organism evidence="3 4">
    <name type="scientific">Fodinicola feengrottensis</name>
    <dbReference type="NCBI Taxonomy" id="435914"/>
    <lineage>
        <taxon>Bacteria</taxon>
        <taxon>Bacillati</taxon>
        <taxon>Actinomycetota</taxon>
        <taxon>Actinomycetes</taxon>
        <taxon>Mycobacteriales</taxon>
        <taxon>Fodinicola</taxon>
    </lineage>
</organism>
<feature type="transmembrane region" description="Helical" evidence="1">
    <location>
        <begin position="124"/>
        <end position="142"/>
    </location>
</feature>
<dbReference type="EMBL" id="BAAANY010000042">
    <property type="protein sequence ID" value="GAA1718537.1"/>
    <property type="molecule type" value="Genomic_DNA"/>
</dbReference>
<evidence type="ECO:0000313" key="4">
    <source>
        <dbReference type="Proteomes" id="UP001500618"/>
    </source>
</evidence>
<feature type="transmembrane region" description="Helical" evidence="1">
    <location>
        <begin position="57"/>
        <end position="79"/>
    </location>
</feature>
<feature type="domain" description="Oxidoreductase molybdopterin-binding" evidence="2">
    <location>
        <begin position="183"/>
        <end position="311"/>
    </location>
</feature>
<protein>
    <recommendedName>
        <fullName evidence="2">Oxidoreductase molybdopterin-binding domain-containing protein</fullName>
    </recommendedName>
</protein>
<evidence type="ECO:0000259" key="2">
    <source>
        <dbReference type="Pfam" id="PF00174"/>
    </source>
</evidence>
<keyword evidence="1" id="KW-0812">Transmembrane</keyword>
<feature type="transmembrane region" description="Helical" evidence="1">
    <location>
        <begin position="91"/>
        <end position="109"/>
    </location>
</feature>
<keyword evidence="4" id="KW-1185">Reference proteome</keyword>
<reference evidence="3 4" key="1">
    <citation type="journal article" date="2019" name="Int. J. Syst. Evol. Microbiol.">
        <title>The Global Catalogue of Microorganisms (GCM) 10K type strain sequencing project: providing services to taxonomists for standard genome sequencing and annotation.</title>
        <authorList>
            <consortium name="The Broad Institute Genomics Platform"/>
            <consortium name="The Broad Institute Genome Sequencing Center for Infectious Disease"/>
            <person name="Wu L."/>
            <person name="Ma J."/>
        </authorList>
    </citation>
    <scope>NUCLEOTIDE SEQUENCE [LARGE SCALE GENOMIC DNA]</scope>
    <source>
        <strain evidence="3 4">JCM 14718</strain>
    </source>
</reference>
<dbReference type="Pfam" id="PF00174">
    <property type="entry name" value="Oxidored_molyb"/>
    <property type="match status" value="1"/>
</dbReference>
<evidence type="ECO:0000256" key="1">
    <source>
        <dbReference type="SAM" id="Phobius"/>
    </source>
</evidence>
<sequence>MVTGVLAFAFGTPVQSALVAYAHGAAGLGLPLLIPWKTVIARRGWRRRTAHVWGRRVLGISLTVVVLGAVLSGVGEAWGGYRDYFGVTDNQVHVGLALVGVPLLLAHLIRHRPRPRRADLSRRVALRTASLAVGSLAAYVALEGVGRALRLPLGPTTSTGSTEAGTDVPDQMPVVTWLLDGVPAGQNTWHLEVVAAGRSSFWEVADLSAYGDSVRATLDCTGGWYATQNWSGVRLDRLVPARAYGSLKITSVTGYHRLLPASEASKLWLATDAGGQPLSAGHGAPLRLVAPDRRGFWWVKWVTRVELVDTPWWLQPPFPTQ</sequence>
<dbReference type="InterPro" id="IPR000572">
    <property type="entry name" value="OxRdtase_Mopterin-bd_dom"/>
</dbReference>
<proteinExistence type="predicted"/>
<evidence type="ECO:0000313" key="3">
    <source>
        <dbReference type="EMBL" id="GAA1718537.1"/>
    </source>
</evidence>
<gene>
    <name evidence="3" type="ORF">GCM10009765_78700</name>
</gene>
<dbReference type="Proteomes" id="UP001500618">
    <property type="component" value="Unassembled WGS sequence"/>
</dbReference>
<keyword evidence="1" id="KW-0472">Membrane</keyword>
<comment type="caution">
    <text evidence="3">The sequence shown here is derived from an EMBL/GenBank/DDBJ whole genome shotgun (WGS) entry which is preliminary data.</text>
</comment>
<dbReference type="InterPro" id="IPR036374">
    <property type="entry name" value="OxRdtase_Mopterin-bd_sf"/>
</dbReference>
<name>A0ABN2J5Q1_9ACTN</name>
<keyword evidence="1" id="KW-1133">Transmembrane helix</keyword>
<accession>A0ABN2J5Q1</accession>